<evidence type="ECO:0000256" key="7">
    <source>
        <dbReference type="RuleBase" id="RU000487"/>
    </source>
</evidence>
<dbReference type="FunFam" id="3.30.420.40:FF:000291">
    <property type="entry name" value="Actin, alpha skeletal muscle"/>
    <property type="match status" value="1"/>
</dbReference>
<dbReference type="FunFam" id="3.30.420.40:FF:000058">
    <property type="entry name" value="Putative actin-related protein 5"/>
    <property type="match status" value="1"/>
</dbReference>
<organism evidence="8 9">
    <name type="scientific">Oesophagostomum dentatum</name>
    <name type="common">Nodular worm</name>
    <dbReference type="NCBI Taxonomy" id="61180"/>
    <lineage>
        <taxon>Eukaryota</taxon>
        <taxon>Metazoa</taxon>
        <taxon>Ecdysozoa</taxon>
        <taxon>Nematoda</taxon>
        <taxon>Chromadorea</taxon>
        <taxon>Rhabditida</taxon>
        <taxon>Rhabditina</taxon>
        <taxon>Rhabditomorpha</taxon>
        <taxon>Strongyloidea</taxon>
        <taxon>Strongylidae</taxon>
        <taxon>Oesophagostomum</taxon>
    </lineage>
</organism>
<dbReference type="Pfam" id="PF00022">
    <property type="entry name" value="Actin"/>
    <property type="match status" value="1"/>
</dbReference>
<dbReference type="InterPro" id="IPR004001">
    <property type="entry name" value="Actin_CS"/>
</dbReference>
<dbReference type="PROSITE" id="PS01132">
    <property type="entry name" value="ACTINS_ACT_LIKE"/>
    <property type="match status" value="1"/>
</dbReference>
<dbReference type="SUPFAM" id="SSF53067">
    <property type="entry name" value="Actin-like ATPase domain"/>
    <property type="match status" value="2"/>
</dbReference>
<name>A0A0B1T3N4_OESDE</name>
<keyword evidence="5" id="KW-0067">ATP-binding</keyword>
<gene>
    <name evidence="8" type="ORF">OESDEN_07988</name>
</gene>
<accession>A0A0B1T3N4</accession>
<dbReference type="FunFam" id="3.90.640.10:FF:000001">
    <property type="entry name" value="Actin, muscle"/>
    <property type="match status" value="1"/>
</dbReference>
<evidence type="ECO:0000256" key="6">
    <source>
        <dbReference type="ARBA" id="ARBA00023212"/>
    </source>
</evidence>
<evidence type="ECO:0000256" key="3">
    <source>
        <dbReference type="ARBA" id="ARBA00022490"/>
    </source>
</evidence>
<dbReference type="AlphaFoldDB" id="A0A0B1T3N4"/>
<sequence length="381" mass="42626">MLSKSMSMTRLSPLVIDSGSGMCKAGFAGDDAPRAVFPSIVGRPRHQGVMVGIGQRDAYVGSEAQSKRGILTIKYPIEHGIVTNWDDMERVWHHVFYNELRVTPSEHAVLLTEAPLNPKSNRERMTQIMFETFKTPAMYVAIQAVLSLYASGRTTGIVVDSGDGVTHTVPTYEGYSLPHAVNRLDLAGRDLTNYLLKILTERGYTFTTTAEKEIVRDIKEKLCYVAFDYEQEMVESVDSTSIEKNYELPDGQEITIGSERFRAPEVLFQPHVLGKESSGIHENCYNSIMSCDIDIRKDLYMNIVLSGGSTMFPGITDRMKKELTTLAPSTVKVKIMAPPERKYSVWIGGSVLASLSTFQMMWITKAEYDEYGAAIVHRKCF</sequence>
<reference evidence="8 9" key="1">
    <citation type="submission" date="2014-03" db="EMBL/GenBank/DDBJ databases">
        <title>Draft genome of the hookworm Oesophagostomum dentatum.</title>
        <authorList>
            <person name="Mitreva M."/>
        </authorList>
    </citation>
    <scope>NUCLEOTIDE SEQUENCE [LARGE SCALE GENOMIC DNA]</scope>
    <source>
        <strain evidence="8 9">OD-Hann</strain>
    </source>
</reference>
<dbReference type="GO" id="GO:0005856">
    <property type="term" value="C:cytoskeleton"/>
    <property type="evidence" value="ECO:0007669"/>
    <property type="project" value="UniProtKB-SubCell"/>
</dbReference>
<keyword evidence="4" id="KW-0547">Nucleotide-binding</keyword>
<dbReference type="Gene3D" id="3.90.640.10">
    <property type="entry name" value="Actin, Chain A, domain 4"/>
    <property type="match status" value="1"/>
</dbReference>
<evidence type="ECO:0000256" key="2">
    <source>
        <dbReference type="ARBA" id="ARBA00006752"/>
    </source>
</evidence>
<evidence type="ECO:0000256" key="5">
    <source>
        <dbReference type="ARBA" id="ARBA00022840"/>
    </source>
</evidence>
<evidence type="ECO:0000256" key="1">
    <source>
        <dbReference type="ARBA" id="ARBA00004245"/>
    </source>
</evidence>
<dbReference type="SMART" id="SM00268">
    <property type="entry name" value="ACTIN"/>
    <property type="match status" value="1"/>
</dbReference>
<dbReference type="FunFam" id="3.30.420.40:FF:000404">
    <property type="entry name" value="Major actin"/>
    <property type="match status" value="1"/>
</dbReference>
<dbReference type="InterPro" id="IPR020902">
    <property type="entry name" value="Actin/actin-like_CS"/>
</dbReference>
<dbReference type="GO" id="GO:0005524">
    <property type="term" value="F:ATP binding"/>
    <property type="evidence" value="ECO:0007669"/>
    <property type="project" value="UniProtKB-KW"/>
</dbReference>
<comment type="similarity">
    <text evidence="2 7">Belongs to the actin family.</text>
</comment>
<protein>
    <submittedName>
        <fullName evidence="8">Actin</fullName>
    </submittedName>
</protein>
<evidence type="ECO:0000313" key="9">
    <source>
        <dbReference type="Proteomes" id="UP000053660"/>
    </source>
</evidence>
<dbReference type="PRINTS" id="PR00190">
    <property type="entry name" value="ACTIN"/>
</dbReference>
<evidence type="ECO:0000256" key="4">
    <source>
        <dbReference type="ARBA" id="ARBA00022741"/>
    </source>
</evidence>
<dbReference type="CDD" id="cd10224">
    <property type="entry name" value="ASKHA_NBD_actin"/>
    <property type="match status" value="1"/>
</dbReference>
<keyword evidence="6" id="KW-0206">Cytoskeleton</keyword>
<evidence type="ECO:0000313" key="8">
    <source>
        <dbReference type="EMBL" id="KHJ92133.1"/>
    </source>
</evidence>
<dbReference type="OrthoDB" id="9973372at2759"/>
<comment type="subcellular location">
    <subcellularLocation>
        <location evidence="1">Cytoplasm</location>
        <location evidence="1">Cytoskeleton</location>
    </subcellularLocation>
</comment>
<proteinExistence type="inferred from homology"/>
<keyword evidence="9" id="KW-1185">Reference proteome</keyword>
<dbReference type="Gene3D" id="3.30.420.40">
    <property type="match status" value="2"/>
</dbReference>
<keyword evidence="3" id="KW-0963">Cytoplasm</keyword>
<dbReference type="Proteomes" id="UP000053660">
    <property type="component" value="Unassembled WGS sequence"/>
</dbReference>
<dbReference type="FunFam" id="2.30.36.70:FF:000001">
    <property type="entry name" value="Actin, alpha skeletal muscle"/>
    <property type="match status" value="1"/>
</dbReference>
<dbReference type="InterPro" id="IPR043129">
    <property type="entry name" value="ATPase_NBD"/>
</dbReference>
<dbReference type="EMBL" id="KN551542">
    <property type="protein sequence ID" value="KHJ92133.1"/>
    <property type="molecule type" value="Genomic_DNA"/>
</dbReference>
<dbReference type="PANTHER" id="PTHR11937">
    <property type="entry name" value="ACTIN"/>
    <property type="match status" value="1"/>
</dbReference>
<dbReference type="InterPro" id="IPR004000">
    <property type="entry name" value="Actin"/>
</dbReference>
<dbReference type="PROSITE" id="PS00432">
    <property type="entry name" value="ACTINS_2"/>
    <property type="match status" value="1"/>
</dbReference>